<dbReference type="Proteomes" id="UP000735302">
    <property type="component" value="Unassembled WGS sequence"/>
</dbReference>
<evidence type="ECO:0000313" key="2">
    <source>
        <dbReference type="Proteomes" id="UP000735302"/>
    </source>
</evidence>
<protein>
    <recommendedName>
        <fullName evidence="3">Protein kinase domain-containing protein</fullName>
    </recommendedName>
</protein>
<evidence type="ECO:0000313" key="1">
    <source>
        <dbReference type="EMBL" id="GFO18220.1"/>
    </source>
</evidence>
<sequence length="71" mass="7939">MQRDYNMKEYCQGNIEKSEEDIPFKVWALGLIFVDIAGPQKVISGFQAPRNATAPKTELEFVTGGSLQNSM</sequence>
<keyword evidence="2" id="KW-1185">Reference proteome</keyword>
<name>A0AAV4BC76_9GAST</name>
<proteinExistence type="predicted"/>
<evidence type="ECO:0008006" key="3">
    <source>
        <dbReference type="Google" id="ProtNLM"/>
    </source>
</evidence>
<dbReference type="EMBL" id="BLXT01004946">
    <property type="protein sequence ID" value="GFO18220.1"/>
    <property type="molecule type" value="Genomic_DNA"/>
</dbReference>
<reference evidence="1 2" key="1">
    <citation type="journal article" date="2021" name="Elife">
        <title>Chloroplast acquisition without the gene transfer in kleptoplastic sea slugs, Plakobranchus ocellatus.</title>
        <authorList>
            <person name="Maeda T."/>
            <person name="Takahashi S."/>
            <person name="Yoshida T."/>
            <person name="Shimamura S."/>
            <person name="Takaki Y."/>
            <person name="Nagai Y."/>
            <person name="Toyoda A."/>
            <person name="Suzuki Y."/>
            <person name="Arimoto A."/>
            <person name="Ishii H."/>
            <person name="Satoh N."/>
            <person name="Nishiyama T."/>
            <person name="Hasebe M."/>
            <person name="Maruyama T."/>
            <person name="Minagawa J."/>
            <person name="Obokata J."/>
            <person name="Shigenobu S."/>
        </authorList>
    </citation>
    <scope>NUCLEOTIDE SEQUENCE [LARGE SCALE GENOMIC DNA]</scope>
</reference>
<accession>A0AAV4BC76</accession>
<gene>
    <name evidence="1" type="ORF">PoB_004472500</name>
</gene>
<comment type="caution">
    <text evidence="1">The sequence shown here is derived from an EMBL/GenBank/DDBJ whole genome shotgun (WGS) entry which is preliminary data.</text>
</comment>
<dbReference type="AlphaFoldDB" id="A0AAV4BC76"/>
<organism evidence="1 2">
    <name type="scientific">Plakobranchus ocellatus</name>
    <dbReference type="NCBI Taxonomy" id="259542"/>
    <lineage>
        <taxon>Eukaryota</taxon>
        <taxon>Metazoa</taxon>
        <taxon>Spiralia</taxon>
        <taxon>Lophotrochozoa</taxon>
        <taxon>Mollusca</taxon>
        <taxon>Gastropoda</taxon>
        <taxon>Heterobranchia</taxon>
        <taxon>Euthyneura</taxon>
        <taxon>Panpulmonata</taxon>
        <taxon>Sacoglossa</taxon>
        <taxon>Placobranchoidea</taxon>
        <taxon>Plakobranchidae</taxon>
        <taxon>Plakobranchus</taxon>
    </lineage>
</organism>